<dbReference type="EMBL" id="GBRH01167444">
    <property type="protein sequence ID" value="JAE30452.1"/>
    <property type="molecule type" value="Transcribed_RNA"/>
</dbReference>
<proteinExistence type="predicted"/>
<accession>A0A0A9H104</accession>
<reference evidence="1" key="2">
    <citation type="journal article" date="2015" name="Data Brief">
        <title>Shoot transcriptome of the giant reed, Arundo donax.</title>
        <authorList>
            <person name="Barrero R.A."/>
            <person name="Guerrero F.D."/>
            <person name="Moolhuijzen P."/>
            <person name="Goolsby J.A."/>
            <person name="Tidwell J."/>
            <person name="Bellgard S.E."/>
            <person name="Bellgard M.I."/>
        </authorList>
    </citation>
    <scope>NUCLEOTIDE SEQUENCE</scope>
    <source>
        <tissue evidence="1">Shoot tissue taken approximately 20 cm above the soil surface</tissue>
    </source>
</reference>
<name>A0A0A9H104_ARUDO</name>
<sequence>MSYTKDSPSRWILYTEYYVATYSGPFNNLPLTASTQVLYLHDAPSDVTCFVMHIAPFDAHVWLACHICIVCLIPRTLCFEFLVG</sequence>
<dbReference type="AlphaFoldDB" id="A0A0A9H104"/>
<reference evidence="1" key="1">
    <citation type="submission" date="2014-09" db="EMBL/GenBank/DDBJ databases">
        <authorList>
            <person name="Magalhaes I.L.F."/>
            <person name="Oliveira U."/>
            <person name="Santos F.R."/>
            <person name="Vidigal T.H.D.A."/>
            <person name="Brescovit A.D."/>
            <person name="Santos A.J."/>
        </authorList>
    </citation>
    <scope>NUCLEOTIDE SEQUENCE</scope>
    <source>
        <tissue evidence="1">Shoot tissue taken approximately 20 cm above the soil surface</tissue>
    </source>
</reference>
<evidence type="ECO:0000313" key="1">
    <source>
        <dbReference type="EMBL" id="JAE30452.1"/>
    </source>
</evidence>
<protein>
    <submittedName>
        <fullName evidence="1">Uncharacterized protein</fullName>
    </submittedName>
</protein>
<organism evidence="1">
    <name type="scientific">Arundo donax</name>
    <name type="common">Giant reed</name>
    <name type="synonym">Donax arundinaceus</name>
    <dbReference type="NCBI Taxonomy" id="35708"/>
    <lineage>
        <taxon>Eukaryota</taxon>
        <taxon>Viridiplantae</taxon>
        <taxon>Streptophyta</taxon>
        <taxon>Embryophyta</taxon>
        <taxon>Tracheophyta</taxon>
        <taxon>Spermatophyta</taxon>
        <taxon>Magnoliopsida</taxon>
        <taxon>Liliopsida</taxon>
        <taxon>Poales</taxon>
        <taxon>Poaceae</taxon>
        <taxon>PACMAD clade</taxon>
        <taxon>Arundinoideae</taxon>
        <taxon>Arundineae</taxon>
        <taxon>Arundo</taxon>
    </lineage>
</organism>